<dbReference type="AlphaFoldDB" id="A0A4Q7WTR7"/>
<sequence>MTRLTDDELGELLSETFAGKENLIDRLPEATKRHGRGPALLAAAAVIAVLAGVLYGADLLDNADPVAPAATSTATPAPTVFSRIAGDGDIWGAVVVAMARQFKPAGVQWEAIQVNGGHLGSRPATVTFSSAAQAKIERAVKPVAPVIWGGPESPVSCTPGPVPIITVYPIFMYPDHAGVRAVFARGCGNRHDVTYRLERVGGGWKVTQR</sequence>
<gene>
    <name evidence="1" type="ORF">EV645_4532</name>
</gene>
<proteinExistence type="predicted"/>
<evidence type="ECO:0000313" key="2">
    <source>
        <dbReference type="Proteomes" id="UP000292027"/>
    </source>
</evidence>
<evidence type="ECO:0000313" key="1">
    <source>
        <dbReference type="EMBL" id="RZU13680.1"/>
    </source>
</evidence>
<organism evidence="1 2">
    <name type="scientific">Kribbella rubisoli</name>
    <dbReference type="NCBI Taxonomy" id="3075929"/>
    <lineage>
        <taxon>Bacteria</taxon>
        <taxon>Bacillati</taxon>
        <taxon>Actinomycetota</taxon>
        <taxon>Actinomycetes</taxon>
        <taxon>Propionibacteriales</taxon>
        <taxon>Kribbellaceae</taxon>
        <taxon>Kribbella</taxon>
    </lineage>
</organism>
<dbReference type="Proteomes" id="UP000292027">
    <property type="component" value="Unassembled WGS sequence"/>
</dbReference>
<dbReference type="RefSeq" id="WP_130445914.1">
    <property type="nucleotide sequence ID" value="NZ_SHKR01000013.1"/>
</dbReference>
<keyword evidence="2" id="KW-1185">Reference proteome</keyword>
<protein>
    <submittedName>
        <fullName evidence="1">Uncharacterized protein</fullName>
    </submittedName>
</protein>
<reference evidence="1 2" key="1">
    <citation type="journal article" date="2015" name="Stand. Genomic Sci.">
        <title>Genomic Encyclopedia of Bacterial and Archaeal Type Strains, Phase III: the genomes of soil and plant-associated and newly described type strains.</title>
        <authorList>
            <person name="Whitman W.B."/>
            <person name="Woyke T."/>
            <person name="Klenk H.P."/>
            <person name="Zhou Y."/>
            <person name="Lilburn T.G."/>
            <person name="Beck B.J."/>
            <person name="De Vos P."/>
            <person name="Vandamme P."/>
            <person name="Eisen J.A."/>
            <person name="Garrity G."/>
            <person name="Hugenholtz P."/>
            <person name="Kyrpides N.C."/>
        </authorList>
    </citation>
    <scope>NUCLEOTIDE SEQUENCE [LARGE SCALE GENOMIC DNA]</scope>
    <source>
        <strain evidence="1 2">VKM Ac-2540</strain>
    </source>
</reference>
<comment type="caution">
    <text evidence="1">The sequence shown here is derived from an EMBL/GenBank/DDBJ whole genome shotgun (WGS) entry which is preliminary data.</text>
</comment>
<dbReference type="EMBL" id="SHKR01000013">
    <property type="protein sequence ID" value="RZU13680.1"/>
    <property type="molecule type" value="Genomic_DNA"/>
</dbReference>
<dbReference type="OrthoDB" id="3831558at2"/>
<accession>A0A4Q7WTR7</accession>
<name>A0A4Q7WTR7_9ACTN</name>